<organism evidence="1 2">
    <name type="scientific">Psychrobacillus faecigallinarum</name>
    <dbReference type="NCBI Taxonomy" id="2762235"/>
    <lineage>
        <taxon>Bacteria</taxon>
        <taxon>Bacillati</taxon>
        <taxon>Bacillota</taxon>
        <taxon>Bacilli</taxon>
        <taxon>Bacillales</taxon>
        <taxon>Bacillaceae</taxon>
        <taxon>Psychrobacillus</taxon>
    </lineage>
</organism>
<evidence type="ECO:0000313" key="2">
    <source>
        <dbReference type="Proteomes" id="UP000640786"/>
    </source>
</evidence>
<gene>
    <name evidence="1" type="ORF">H9650_03570</name>
</gene>
<dbReference type="RefSeq" id="WP_191696576.1">
    <property type="nucleotide sequence ID" value="NZ_JACSQO010000001.1"/>
</dbReference>
<proteinExistence type="predicted"/>
<accession>A0ABR8R5X0</accession>
<evidence type="ECO:0000313" key="1">
    <source>
        <dbReference type="EMBL" id="MBD7943187.1"/>
    </source>
</evidence>
<reference evidence="1 2" key="1">
    <citation type="submission" date="2020-08" db="EMBL/GenBank/DDBJ databases">
        <title>A Genomic Blueprint of the Chicken Gut Microbiome.</title>
        <authorList>
            <person name="Gilroy R."/>
            <person name="Ravi A."/>
            <person name="Getino M."/>
            <person name="Pursley I."/>
            <person name="Horton D.L."/>
            <person name="Alikhan N.-F."/>
            <person name="Baker D."/>
            <person name="Gharbi K."/>
            <person name="Hall N."/>
            <person name="Watson M."/>
            <person name="Adriaenssens E.M."/>
            <person name="Foster-Nyarko E."/>
            <person name="Jarju S."/>
            <person name="Secka A."/>
            <person name="Antonio M."/>
            <person name="Oren A."/>
            <person name="Chaudhuri R."/>
            <person name="La Ragione R.M."/>
            <person name="Hildebrand F."/>
            <person name="Pallen M.J."/>
        </authorList>
    </citation>
    <scope>NUCLEOTIDE SEQUENCE [LARGE SCALE GENOMIC DNA]</scope>
    <source>
        <strain evidence="1 2">Sa2BUA9</strain>
    </source>
</reference>
<name>A0ABR8R5X0_9BACI</name>
<comment type="caution">
    <text evidence="1">The sequence shown here is derived from an EMBL/GenBank/DDBJ whole genome shotgun (WGS) entry which is preliminary data.</text>
</comment>
<dbReference type="Proteomes" id="UP000640786">
    <property type="component" value="Unassembled WGS sequence"/>
</dbReference>
<dbReference type="EMBL" id="JACSQO010000001">
    <property type="protein sequence ID" value="MBD7943187.1"/>
    <property type="molecule type" value="Genomic_DNA"/>
</dbReference>
<keyword evidence="2" id="KW-1185">Reference proteome</keyword>
<sequence length="64" mass="6923">MASSIMAFSPTAYGKTISVGQSITNVKNDMNKAASQYVFPALEGKLSPSDTYLSERKNSLHPKL</sequence>
<protein>
    <submittedName>
        <fullName evidence="1">Uncharacterized protein</fullName>
    </submittedName>
</protein>